<protein>
    <submittedName>
        <fullName evidence="7">NAC domain-containing protein 10</fullName>
    </submittedName>
</protein>
<evidence type="ECO:0000256" key="1">
    <source>
        <dbReference type="ARBA" id="ARBA00023015"/>
    </source>
</evidence>
<gene>
    <name evidence="7" type="ORF">F3Y22_tig00110017pilonHSYRG00157</name>
</gene>
<dbReference type="GO" id="GO:0003700">
    <property type="term" value="F:DNA-binding transcription factor activity"/>
    <property type="evidence" value="ECO:0007669"/>
    <property type="project" value="InterPro"/>
</dbReference>
<dbReference type="InterPro" id="IPR003441">
    <property type="entry name" value="NAC-dom"/>
</dbReference>
<evidence type="ECO:0000313" key="8">
    <source>
        <dbReference type="Proteomes" id="UP000436088"/>
    </source>
</evidence>
<name>A0A6A3BQ42_HIBSY</name>
<keyword evidence="4" id="KW-0539">Nucleus</keyword>
<dbReference type="PROSITE" id="PS51005">
    <property type="entry name" value="NAC"/>
    <property type="match status" value="1"/>
</dbReference>
<dbReference type="InterPro" id="IPR036093">
    <property type="entry name" value="NAC_dom_sf"/>
</dbReference>
<dbReference type="EMBL" id="VEPZ02000814">
    <property type="protein sequence ID" value="KAE8718207.1"/>
    <property type="molecule type" value="Genomic_DNA"/>
</dbReference>
<keyword evidence="2" id="KW-0238">DNA-binding</keyword>
<organism evidence="7 8">
    <name type="scientific">Hibiscus syriacus</name>
    <name type="common">Rose of Sharon</name>
    <dbReference type="NCBI Taxonomy" id="106335"/>
    <lineage>
        <taxon>Eukaryota</taxon>
        <taxon>Viridiplantae</taxon>
        <taxon>Streptophyta</taxon>
        <taxon>Embryophyta</taxon>
        <taxon>Tracheophyta</taxon>
        <taxon>Spermatophyta</taxon>
        <taxon>Magnoliopsida</taxon>
        <taxon>eudicotyledons</taxon>
        <taxon>Gunneridae</taxon>
        <taxon>Pentapetalae</taxon>
        <taxon>rosids</taxon>
        <taxon>malvids</taxon>
        <taxon>Malvales</taxon>
        <taxon>Malvaceae</taxon>
        <taxon>Malvoideae</taxon>
        <taxon>Hibiscus</taxon>
    </lineage>
</organism>
<dbReference type="Gene3D" id="2.170.150.80">
    <property type="entry name" value="NAC domain"/>
    <property type="match status" value="1"/>
</dbReference>
<dbReference type="AlphaFoldDB" id="A0A6A3BQ42"/>
<proteinExistence type="predicted"/>
<dbReference type="PANTHER" id="PTHR31079">
    <property type="entry name" value="NAC DOMAIN-CONTAINING PROTEIN 73"/>
    <property type="match status" value="1"/>
</dbReference>
<dbReference type="SUPFAM" id="SSF101941">
    <property type="entry name" value="NAC domain"/>
    <property type="match status" value="1"/>
</dbReference>
<dbReference type="GO" id="GO:0005634">
    <property type="term" value="C:nucleus"/>
    <property type="evidence" value="ECO:0007669"/>
    <property type="project" value="TreeGrafter"/>
</dbReference>
<evidence type="ECO:0000256" key="4">
    <source>
        <dbReference type="ARBA" id="ARBA00023242"/>
    </source>
</evidence>
<evidence type="ECO:0000256" key="3">
    <source>
        <dbReference type="ARBA" id="ARBA00023163"/>
    </source>
</evidence>
<dbReference type="Pfam" id="PF02365">
    <property type="entry name" value="NAM"/>
    <property type="match status" value="1"/>
</dbReference>
<keyword evidence="1" id="KW-0805">Transcription regulation</keyword>
<feature type="domain" description="NAC" evidence="6">
    <location>
        <begin position="50"/>
        <end position="208"/>
    </location>
</feature>
<evidence type="ECO:0000259" key="6">
    <source>
        <dbReference type="PROSITE" id="PS51005"/>
    </source>
</evidence>
<sequence>MRLRSWLVDSRAIAKKVRMLRSHLPLRSLIVGQIVNAPTAIAVFPRWPGLPIGVKFDPSDAELLDHLAAKCGVGDSKEHPFIDEFIPTLEGCQGICYTHPENLPGAKKDGSSTHFFHRTINAYATGQRKRRKIHNVDNTNGEHVRWHKTGNTKPVIENGYHLGDEEDEHDGEYVVSKISYQQQKQTEKNDDSPITEEPDNLMIRTSPRTPKTITPNPPRPSKSMLYDDIEENMHQEAKFGVEGSQLPKDSVQCEDNSIYPAWLATESQAAENSDFDGLDDFLLCDELLDSSFLLTSSVKNRVSNADGTNETKGNNDVACGLYELENLEFDTPPDVPLATDYEELIRCRICIPVDKSPSFELVYRLTKAVSYVVHFIGLDNIVLLSLEARIIGFNVRSVKREVSGSRLEG</sequence>
<dbReference type="InterPro" id="IPR044799">
    <property type="entry name" value="SOG1-like"/>
</dbReference>
<accession>A0A6A3BQ42</accession>
<dbReference type="PANTHER" id="PTHR31079:SF2">
    <property type="entry name" value="NAC DOMAIN CONTAINING PROTEIN 44-RELATED"/>
    <property type="match status" value="1"/>
</dbReference>
<feature type="region of interest" description="Disordered" evidence="5">
    <location>
        <begin position="180"/>
        <end position="222"/>
    </location>
</feature>
<keyword evidence="8" id="KW-1185">Reference proteome</keyword>
<evidence type="ECO:0000313" key="7">
    <source>
        <dbReference type="EMBL" id="KAE8718207.1"/>
    </source>
</evidence>
<evidence type="ECO:0000256" key="2">
    <source>
        <dbReference type="ARBA" id="ARBA00023125"/>
    </source>
</evidence>
<dbReference type="GO" id="GO:0000976">
    <property type="term" value="F:transcription cis-regulatory region binding"/>
    <property type="evidence" value="ECO:0007669"/>
    <property type="project" value="TreeGrafter"/>
</dbReference>
<reference evidence="7" key="1">
    <citation type="submission" date="2019-09" db="EMBL/GenBank/DDBJ databases">
        <title>Draft genome information of white flower Hibiscus syriacus.</title>
        <authorList>
            <person name="Kim Y.-M."/>
        </authorList>
    </citation>
    <scope>NUCLEOTIDE SEQUENCE [LARGE SCALE GENOMIC DNA]</scope>
    <source>
        <strain evidence="7">YM2019G1</strain>
    </source>
</reference>
<keyword evidence="3" id="KW-0804">Transcription</keyword>
<comment type="caution">
    <text evidence="7">The sequence shown here is derived from an EMBL/GenBank/DDBJ whole genome shotgun (WGS) entry which is preliminary data.</text>
</comment>
<evidence type="ECO:0000256" key="5">
    <source>
        <dbReference type="SAM" id="MobiDB-lite"/>
    </source>
</evidence>
<dbReference type="Proteomes" id="UP000436088">
    <property type="component" value="Unassembled WGS sequence"/>
</dbReference>